<proteinExistence type="predicted"/>
<dbReference type="KEGG" id="palb:EJC50_01630"/>
<sequence length="212" mass="22236">MSRKTPVAIIGGGGHSEVVWEMLRLSGYEVIGYTSPESQANRPFLPWIGPDEQLFERYSNEELQIANGIGMIRSGGLRDKLYKVYKEQGYRFVMLAHPSAIISPDAVLEEGTQIMAGAIVQTGATVGSNSILNTRSSIDHHCRIGSSVHIAPGAIICGEVKIGDASMIGAGAIVIQGVAIGQAATIGAGAVVLRDVAAYATVTGIPAKESTT</sequence>
<feature type="binding site" evidence="3">
    <location>
        <position position="149"/>
    </location>
    <ligand>
        <name>acetyl-CoA</name>
        <dbReference type="ChEBI" id="CHEBI:57288"/>
    </ligand>
</feature>
<evidence type="ECO:0000259" key="4">
    <source>
        <dbReference type="Pfam" id="PF17836"/>
    </source>
</evidence>
<dbReference type="AlphaFoldDB" id="A0A3S8ZYE1"/>
<dbReference type="InterPro" id="IPR050179">
    <property type="entry name" value="Trans_hexapeptide_repeat"/>
</dbReference>
<gene>
    <name evidence="5" type="ORF">EJC50_01630</name>
</gene>
<name>A0A3S8ZYE1_9BACL</name>
<dbReference type="Gene3D" id="3.40.50.20">
    <property type="match status" value="1"/>
</dbReference>
<dbReference type="Pfam" id="PF17836">
    <property type="entry name" value="PglD_N"/>
    <property type="match status" value="1"/>
</dbReference>
<dbReference type="GO" id="GO:0016740">
    <property type="term" value="F:transferase activity"/>
    <property type="evidence" value="ECO:0007669"/>
    <property type="project" value="UniProtKB-KW"/>
</dbReference>
<organism evidence="5 6">
    <name type="scientific">Paenibacillus albus</name>
    <dbReference type="NCBI Taxonomy" id="2495582"/>
    <lineage>
        <taxon>Bacteria</taxon>
        <taxon>Bacillati</taxon>
        <taxon>Bacillota</taxon>
        <taxon>Bacilli</taxon>
        <taxon>Bacillales</taxon>
        <taxon>Paenibacillaceae</taxon>
        <taxon>Paenibacillus</taxon>
    </lineage>
</organism>
<reference evidence="6" key="1">
    <citation type="submission" date="2018-12" db="EMBL/GenBank/DDBJ databases">
        <title>Genome sequence of Peanibacillus sp.</title>
        <authorList>
            <person name="Subramani G."/>
            <person name="Srinivasan S."/>
            <person name="Kim M.K."/>
        </authorList>
    </citation>
    <scope>NUCLEOTIDE SEQUENCE [LARGE SCALE GENOMIC DNA]</scope>
    <source>
        <strain evidence="6">18JY67-1</strain>
    </source>
</reference>
<dbReference type="SUPFAM" id="SSF51161">
    <property type="entry name" value="Trimeric LpxA-like enzymes"/>
    <property type="match status" value="1"/>
</dbReference>
<evidence type="ECO:0000256" key="2">
    <source>
        <dbReference type="ARBA" id="ARBA00022737"/>
    </source>
</evidence>
<dbReference type="InterPro" id="IPR041561">
    <property type="entry name" value="PglD_N"/>
</dbReference>
<dbReference type="PANTHER" id="PTHR43300:SF7">
    <property type="entry name" value="UDP-N-ACETYLBACILLOSAMINE N-ACETYLTRANSFERASE"/>
    <property type="match status" value="1"/>
</dbReference>
<dbReference type="OrthoDB" id="9794407at2"/>
<dbReference type="PANTHER" id="PTHR43300">
    <property type="entry name" value="ACETYLTRANSFERASE"/>
    <property type="match status" value="1"/>
</dbReference>
<feature type="domain" description="PglD N-terminal" evidence="4">
    <location>
        <begin position="7"/>
        <end position="71"/>
    </location>
</feature>
<evidence type="ECO:0000313" key="5">
    <source>
        <dbReference type="EMBL" id="AZN38513.1"/>
    </source>
</evidence>
<dbReference type="NCBIfam" id="TIGR03570">
    <property type="entry name" value="NeuD_NnaD"/>
    <property type="match status" value="1"/>
</dbReference>
<dbReference type="PROSITE" id="PS00101">
    <property type="entry name" value="HEXAPEP_TRANSFERASES"/>
    <property type="match status" value="1"/>
</dbReference>
<dbReference type="InterPro" id="IPR001451">
    <property type="entry name" value="Hexapep"/>
</dbReference>
<feature type="binding site" evidence="3">
    <location>
        <position position="70"/>
    </location>
    <ligand>
        <name>substrate</name>
    </ligand>
</feature>
<dbReference type="RefSeq" id="WP_126011695.1">
    <property type="nucleotide sequence ID" value="NZ_CP034437.1"/>
</dbReference>
<dbReference type="Gene3D" id="2.160.10.10">
    <property type="entry name" value="Hexapeptide repeat proteins"/>
    <property type="match status" value="1"/>
</dbReference>
<accession>A0A3S8ZYE1</accession>
<dbReference type="EMBL" id="CP034437">
    <property type="protein sequence ID" value="AZN38513.1"/>
    <property type="molecule type" value="Genomic_DNA"/>
</dbReference>
<keyword evidence="2" id="KW-0677">Repeat</keyword>
<protein>
    <submittedName>
        <fullName evidence="5">Acetyltransferase</fullName>
    </submittedName>
</protein>
<evidence type="ECO:0000313" key="6">
    <source>
        <dbReference type="Proteomes" id="UP000272528"/>
    </source>
</evidence>
<dbReference type="CDD" id="cd03360">
    <property type="entry name" value="LbH_AT_putative"/>
    <property type="match status" value="1"/>
</dbReference>
<evidence type="ECO:0000256" key="1">
    <source>
        <dbReference type="ARBA" id="ARBA00022679"/>
    </source>
</evidence>
<dbReference type="InterPro" id="IPR020019">
    <property type="entry name" value="AcTrfase_PglD-like"/>
</dbReference>
<dbReference type="InterPro" id="IPR011004">
    <property type="entry name" value="Trimer_LpxA-like_sf"/>
</dbReference>
<dbReference type="Proteomes" id="UP000272528">
    <property type="component" value="Chromosome"/>
</dbReference>
<dbReference type="Pfam" id="PF00132">
    <property type="entry name" value="Hexapep"/>
    <property type="match status" value="1"/>
</dbReference>
<keyword evidence="6" id="KW-1185">Reference proteome</keyword>
<dbReference type="InterPro" id="IPR018357">
    <property type="entry name" value="Hexapep_transf_CS"/>
</dbReference>
<evidence type="ECO:0000256" key="3">
    <source>
        <dbReference type="PIRSR" id="PIRSR620019-2"/>
    </source>
</evidence>
<keyword evidence="1 5" id="KW-0808">Transferase</keyword>